<dbReference type="GO" id="GO:0005737">
    <property type="term" value="C:cytoplasm"/>
    <property type="evidence" value="ECO:0007669"/>
    <property type="project" value="UniProtKB-SubCell"/>
</dbReference>
<evidence type="ECO:0000256" key="8">
    <source>
        <dbReference type="RuleBase" id="RU000643"/>
    </source>
</evidence>
<comment type="subcellular location">
    <subcellularLocation>
        <location evidence="6 8">Cytoplasm</location>
    </subcellularLocation>
</comment>
<comment type="function">
    <text evidence="6 7">Associates with the EF-Tu.GDP complex and induces the exchange of GDP to GTP. It remains bound to the aminoacyl-tRNA.EF-Tu.GTP complex up to the GTP hydrolysis stage on the ribosome.</text>
</comment>
<dbReference type="InterPro" id="IPR001816">
    <property type="entry name" value="Transl_elong_EFTs/EF1B"/>
</dbReference>
<evidence type="ECO:0000256" key="4">
    <source>
        <dbReference type="ARBA" id="ARBA00022768"/>
    </source>
</evidence>
<keyword evidence="5 6" id="KW-0648">Protein biosynthesis</keyword>
<evidence type="ECO:0000256" key="3">
    <source>
        <dbReference type="ARBA" id="ARBA00022490"/>
    </source>
</evidence>
<protein>
    <recommendedName>
        <fullName evidence="2 6">Elongation factor Ts</fullName>
        <shortName evidence="6">EF-Ts</shortName>
    </recommendedName>
</protein>
<dbReference type="PROSITE" id="PS01126">
    <property type="entry name" value="EF_TS_1"/>
    <property type="match status" value="1"/>
</dbReference>
<dbReference type="Pfam" id="PF00889">
    <property type="entry name" value="EF_TS"/>
    <property type="match status" value="1"/>
</dbReference>
<dbReference type="FunFam" id="1.10.286.20:FF:000001">
    <property type="entry name" value="Elongation factor Ts"/>
    <property type="match status" value="1"/>
</dbReference>
<dbReference type="PANTHER" id="PTHR11741">
    <property type="entry name" value="ELONGATION FACTOR TS"/>
    <property type="match status" value="1"/>
</dbReference>
<dbReference type="SUPFAM" id="SSF54713">
    <property type="entry name" value="Elongation factor Ts (EF-Ts), dimerisation domain"/>
    <property type="match status" value="2"/>
</dbReference>
<dbReference type="GO" id="GO:0003746">
    <property type="term" value="F:translation elongation factor activity"/>
    <property type="evidence" value="ECO:0007669"/>
    <property type="project" value="UniProtKB-UniRule"/>
</dbReference>
<evidence type="ECO:0000313" key="10">
    <source>
        <dbReference type="EMBL" id="KDN14357.1"/>
    </source>
</evidence>
<evidence type="ECO:0000313" key="11">
    <source>
        <dbReference type="Proteomes" id="UP000027170"/>
    </source>
</evidence>
<evidence type="ECO:0000256" key="5">
    <source>
        <dbReference type="ARBA" id="ARBA00022917"/>
    </source>
</evidence>
<evidence type="ECO:0000256" key="1">
    <source>
        <dbReference type="ARBA" id="ARBA00005532"/>
    </source>
</evidence>
<reference evidence="10 11" key="1">
    <citation type="submission" date="2014-03" db="EMBL/GenBank/DDBJ databases">
        <title>The genomes of two eusocial bee gut symbionts.</title>
        <authorList>
            <person name="Kwong W.K."/>
            <person name="Engel P."/>
            <person name="Koch H."/>
            <person name="Moran N.A."/>
        </authorList>
    </citation>
    <scope>NUCLEOTIDE SEQUENCE [LARGE SCALE GENOMIC DNA]</scope>
    <source>
        <strain evidence="11">wkB29</strain>
    </source>
</reference>
<dbReference type="NCBIfam" id="TIGR00116">
    <property type="entry name" value="tsf"/>
    <property type="match status" value="1"/>
</dbReference>
<dbReference type="Proteomes" id="UP000027170">
    <property type="component" value="Unassembled WGS sequence"/>
</dbReference>
<dbReference type="eggNOG" id="COG0264">
    <property type="taxonomic scope" value="Bacteria"/>
</dbReference>
<dbReference type="InterPro" id="IPR036402">
    <property type="entry name" value="EF-Ts_dimer_sf"/>
</dbReference>
<dbReference type="InterPro" id="IPR009060">
    <property type="entry name" value="UBA-like_sf"/>
</dbReference>
<keyword evidence="11" id="KW-1185">Reference proteome</keyword>
<name>A0A066TDQ2_9NEIS</name>
<dbReference type="Gene3D" id="1.10.286.20">
    <property type="match status" value="1"/>
</dbReference>
<evidence type="ECO:0000256" key="6">
    <source>
        <dbReference type="HAMAP-Rule" id="MF_00050"/>
    </source>
</evidence>
<dbReference type="OrthoDB" id="9808348at2"/>
<comment type="similarity">
    <text evidence="1 6 7">Belongs to the EF-Ts family.</text>
</comment>
<dbReference type="PANTHER" id="PTHR11741:SF0">
    <property type="entry name" value="ELONGATION FACTOR TS, MITOCHONDRIAL"/>
    <property type="match status" value="1"/>
</dbReference>
<keyword evidence="4 6" id="KW-0251">Elongation factor</keyword>
<dbReference type="InterPro" id="IPR018101">
    <property type="entry name" value="Transl_elong_Ts_CS"/>
</dbReference>
<dbReference type="PROSITE" id="PS01127">
    <property type="entry name" value="EF_TS_2"/>
    <property type="match status" value="1"/>
</dbReference>
<dbReference type="Gene3D" id="3.30.479.20">
    <property type="entry name" value="Elongation factor Ts, dimerisation domain"/>
    <property type="match status" value="2"/>
</dbReference>
<dbReference type="HAMAP" id="MF_00050">
    <property type="entry name" value="EF_Ts"/>
    <property type="match status" value="1"/>
</dbReference>
<dbReference type="RefSeq" id="WP_037408029.1">
    <property type="nucleotide sequence ID" value="NZ_JFZV01000008.1"/>
</dbReference>
<keyword evidence="3 6" id="KW-0963">Cytoplasm</keyword>
<dbReference type="Gene3D" id="1.10.8.10">
    <property type="entry name" value="DNA helicase RuvA subunit, C-terminal domain"/>
    <property type="match status" value="1"/>
</dbReference>
<accession>A0A066TDQ2</accession>
<proteinExistence type="inferred from homology"/>
<gene>
    <name evidence="6" type="primary">tsf</name>
    <name evidence="10" type="ORF">SALWKB29_1659</name>
</gene>
<sequence length="290" mass="31069">MAAITAKMVGDLRAATGLGMMECKKALVEAEGNMEKAEEILRIKSGAKAGKLAGRTAAEGVVAEYVDGKVGAVAEINCETDFVAKDASFMAFAQAVAKAVAVHNPATLEALSEAKTDDGITIEEARKAVIAKLGENITVRRFERIETDNSLVTYMHGTKIGVLVEHKGGDTQAIRQVAMHIAASKPQCVSATEVDPEVVAKERHIYEEQAAASGKPANIIEKMVEGRVQKFLAEVTLLGQQFVINPDQTVEKFLKEQNAEINRFVAFHVGEGIEKKEVDYAAEVAAASKV</sequence>
<evidence type="ECO:0000256" key="7">
    <source>
        <dbReference type="RuleBase" id="RU000642"/>
    </source>
</evidence>
<dbReference type="CDD" id="cd14275">
    <property type="entry name" value="UBA_EF-Ts"/>
    <property type="match status" value="1"/>
</dbReference>
<comment type="caution">
    <text evidence="10">The sequence shown here is derived from an EMBL/GenBank/DDBJ whole genome shotgun (WGS) entry which is preliminary data.</text>
</comment>
<evidence type="ECO:0000259" key="9">
    <source>
        <dbReference type="Pfam" id="PF00889"/>
    </source>
</evidence>
<dbReference type="AlphaFoldDB" id="A0A066TDQ2"/>
<organism evidence="10 11">
    <name type="scientific">Snodgrassella communis</name>
    <dbReference type="NCBI Taxonomy" id="2946699"/>
    <lineage>
        <taxon>Bacteria</taxon>
        <taxon>Pseudomonadati</taxon>
        <taxon>Pseudomonadota</taxon>
        <taxon>Betaproteobacteria</taxon>
        <taxon>Neisseriales</taxon>
        <taxon>Neisseriaceae</taxon>
        <taxon>Snodgrassella</taxon>
    </lineage>
</organism>
<feature type="region of interest" description="Involved in Mg(2+) ion dislocation from EF-Tu" evidence="6">
    <location>
        <begin position="80"/>
        <end position="83"/>
    </location>
</feature>
<feature type="domain" description="Translation elongation factor EFTs/EF1B dimerisation" evidence="9">
    <location>
        <begin position="71"/>
        <end position="271"/>
    </location>
</feature>
<dbReference type="EMBL" id="JFZV01000008">
    <property type="protein sequence ID" value="KDN14357.1"/>
    <property type="molecule type" value="Genomic_DNA"/>
</dbReference>
<dbReference type="SUPFAM" id="SSF46934">
    <property type="entry name" value="UBA-like"/>
    <property type="match status" value="1"/>
</dbReference>
<evidence type="ECO:0000256" key="2">
    <source>
        <dbReference type="ARBA" id="ARBA00016956"/>
    </source>
</evidence>
<dbReference type="InterPro" id="IPR014039">
    <property type="entry name" value="Transl_elong_EFTs/EF1B_dimer"/>
</dbReference>
<dbReference type="FunFam" id="1.10.8.10:FF:000001">
    <property type="entry name" value="Elongation factor Ts"/>
    <property type="match status" value="1"/>
</dbReference>